<comment type="similarity">
    <text evidence="7">Belongs to the binding-protein-dependent transport system permease family.</text>
</comment>
<dbReference type="AlphaFoldDB" id="A0A1D7XLY8"/>
<evidence type="ECO:0000259" key="8">
    <source>
        <dbReference type="PROSITE" id="PS50928"/>
    </source>
</evidence>
<feature type="transmembrane region" description="Helical" evidence="7">
    <location>
        <begin position="134"/>
        <end position="159"/>
    </location>
</feature>
<proteinExistence type="inferred from homology"/>
<evidence type="ECO:0000313" key="9">
    <source>
        <dbReference type="EMBL" id="AOR24351.1"/>
    </source>
</evidence>
<dbReference type="GO" id="GO:0031460">
    <property type="term" value="P:glycine betaine transport"/>
    <property type="evidence" value="ECO:0007669"/>
    <property type="project" value="TreeGrafter"/>
</dbReference>
<dbReference type="Pfam" id="PF00528">
    <property type="entry name" value="BPD_transp_1"/>
    <property type="match status" value="1"/>
</dbReference>
<dbReference type="RefSeq" id="WP_069680483.1">
    <property type="nucleotide sequence ID" value="NZ_CP017253.2"/>
</dbReference>
<dbReference type="InterPro" id="IPR035906">
    <property type="entry name" value="MetI-like_sf"/>
</dbReference>
<evidence type="ECO:0000313" key="10">
    <source>
        <dbReference type="Proteomes" id="UP000094652"/>
    </source>
</evidence>
<dbReference type="Gene3D" id="1.10.3720.10">
    <property type="entry name" value="MetI-like"/>
    <property type="match status" value="1"/>
</dbReference>
<evidence type="ECO:0000256" key="2">
    <source>
        <dbReference type="ARBA" id="ARBA00022448"/>
    </source>
</evidence>
<dbReference type="PANTHER" id="PTHR47737">
    <property type="entry name" value="GLYCINE BETAINE/PROLINE BETAINE TRANSPORT SYSTEM PERMEASE PROTEIN PROW"/>
    <property type="match status" value="1"/>
</dbReference>
<gene>
    <name evidence="9" type="ORF">BGI42_11665</name>
</gene>
<keyword evidence="10" id="KW-1185">Reference proteome</keyword>
<dbReference type="GO" id="GO:0015871">
    <property type="term" value="P:choline transport"/>
    <property type="evidence" value="ECO:0007669"/>
    <property type="project" value="TreeGrafter"/>
</dbReference>
<evidence type="ECO:0000256" key="7">
    <source>
        <dbReference type="RuleBase" id="RU363032"/>
    </source>
</evidence>
<feature type="domain" description="ABC transmembrane type-1" evidence="8">
    <location>
        <begin position="87"/>
        <end position="266"/>
    </location>
</feature>
<reference evidence="10" key="1">
    <citation type="submission" date="2016-09" db="EMBL/GenBank/DDBJ databases">
        <title>Genomics of Clostridium taeniosporum, an organism which forms endospores with ribbon-like appendages.</title>
        <authorList>
            <person name="Walker J.R."/>
        </authorList>
    </citation>
    <scope>NUCLEOTIDE SEQUENCE [LARGE SCALE GENOMIC DNA]</scope>
    <source>
        <strain evidence="10">1/k</strain>
    </source>
</reference>
<feature type="transmembrane region" description="Helical" evidence="7">
    <location>
        <begin position="91"/>
        <end position="113"/>
    </location>
</feature>
<dbReference type="PROSITE" id="PS50928">
    <property type="entry name" value="ABC_TM1"/>
    <property type="match status" value="1"/>
</dbReference>
<keyword evidence="4 7" id="KW-0812">Transmembrane</keyword>
<keyword evidence="5 7" id="KW-1133">Transmembrane helix</keyword>
<feature type="transmembrane region" description="Helical" evidence="7">
    <location>
        <begin position="42"/>
        <end position="60"/>
    </location>
</feature>
<keyword evidence="6 7" id="KW-0472">Membrane</keyword>
<name>A0A1D7XLY8_9CLOT</name>
<sequence length="276" mass="29975">MFTLHIGSYIELIIDWLKNNIEPFFDFIKVINEALISGLEGLLLIIPSIVIIIALTLITFKLTNKRTAIFTLVGLLFIDAMELWPQTMETLALILVSAFISLLIGVPLGIFSARHDGVAKILRPILDFMQTMPAFVYLIPAVLFFGMGKVPGAIATVIFSMPPAVRLTNLGIKQVPEDVIEAAKSFGSTKNQMLYKVQLPIALPTILAGVNQTIMLSLSMVVISAMIGAGGLGREVYNGITQMDVGTGFESGLAVVILAMVLDRITQALGKNKKDK</sequence>
<dbReference type="SUPFAM" id="SSF161098">
    <property type="entry name" value="MetI-like"/>
    <property type="match status" value="1"/>
</dbReference>
<dbReference type="Proteomes" id="UP000094652">
    <property type="component" value="Chromosome"/>
</dbReference>
<evidence type="ECO:0000256" key="1">
    <source>
        <dbReference type="ARBA" id="ARBA00004141"/>
    </source>
</evidence>
<dbReference type="STRING" id="394958.BGI42_11665"/>
<feature type="transmembrane region" description="Helical" evidence="7">
    <location>
        <begin position="214"/>
        <end position="233"/>
    </location>
</feature>
<dbReference type="PANTHER" id="PTHR47737:SF1">
    <property type="entry name" value="GLYCINE BETAINE_PROLINE BETAINE TRANSPORT SYSTEM PERMEASE PROTEIN PROW"/>
    <property type="match status" value="1"/>
</dbReference>
<evidence type="ECO:0000256" key="6">
    <source>
        <dbReference type="ARBA" id="ARBA00023136"/>
    </source>
</evidence>
<dbReference type="GO" id="GO:0043190">
    <property type="term" value="C:ATP-binding cassette (ABC) transporter complex"/>
    <property type="evidence" value="ECO:0007669"/>
    <property type="project" value="TreeGrafter"/>
</dbReference>
<evidence type="ECO:0000256" key="4">
    <source>
        <dbReference type="ARBA" id="ARBA00022692"/>
    </source>
</evidence>
<dbReference type="CDD" id="cd06261">
    <property type="entry name" value="TM_PBP2"/>
    <property type="match status" value="1"/>
</dbReference>
<dbReference type="OrthoDB" id="9801163at2"/>
<protein>
    <submittedName>
        <fullName evidence="9">Glycine/betaine ABC transporter</fullName>
    </submittedName>
</protein>
<accession>A0A1D7XLY8</accession>
<organism evidence="9 10">
    <name type="scientific">Clostridium taeniosporum</name>
    <dbReference type="NCBI Taxonomy" id="394958"/>
    <lineage>
        <taxon>Bacteria</taxon>
        <taxon>Bacillati</taxon>
        <taxon>Bacillota</taxon>
        <taxon>Clostridia</taxon>
        <taxon>Eubacteriales</taxon>
        <taxon>Clostridiaceae</taxon>
        <taxon>Clostridium</taxon>
    </lineage>
</organism>
<evidence type="ECO:0000256" key="3">
    <source>
        <dbReference type="ARBA" id="ARBA00022475"/>
    </source>
</evidence>
<dbReference type="EMBL" id="CP017253">
    <property type="protein sequence ID" value="AOR24351.1"/>
    <property type="molecule type" value="Genomic_DNA"/>
</dbReference>
<feature type="transmembrane region" description="Helical" evidence="7">
    <location>
        <begin position="67"/>
        <end position="85"/>
    </location>
</feature>
<keyword evidence="2 7" id="KW-0813">Transport</keyword>
<dbReference type="InterPro" id="IPR000515">
    <property type="entry name" value="MetI-like"/>
</dbReference>
<dbReference type="KEGG" id="ctae:BGI42_11665"/>
<evidence type="ECO:0000256" key="5">
    <source>
        <dbReference type="ARBA" id="ARBA00022989"/>
    </source>
</evidence>
<dbReference type="GO" id="GO:0005275">
    <property type="term" value="F:amine transmembrane transporter activity"/>
    <property type="evidence" value="ECO:0007669"/>
    <property type="project" value="TreeGrafter"/>
</dbReference>
<keyword evidence="3" id="KW-1003">Cell membrane</keyword>
<dbReference type="GO" id="GO:0015226">
    <property type="term" value="F:carnitine transmembrane transporter activity"/>
    <property type="evidence" value="ECO:0007669"/>
    <property type="project" value="TreeGrafter"/>
</dbReference>
<comment type="subcellular location">
    <subcellularLocation>
        <location evidence="7">Cell membrane</location>
        <topology evidence="7">Multi-pass membrane protein</topology>
    </subcellularLocation>
    <subcellularLocation>
        <location evidence="1">Membrane</location>
        <topology evidence="1">Multi-pass membrane protein</topology>
    </subcellularLocation>
</comment>
<dbReference type="FunFam" id="1.10.3720.10:FF:000001">
    <property type="entry name" value="Glycine betaine ABC transporter, permease"/>
    <property type="match status" value="1"/>
</dbReference>